<dbReference type="Proteomes" id="UP000274907">
    <property type="component" value="Unassembled WGS sequence"/>
</dbReference>
<dbReference type="RefSeq" id="WP_126119632.1">
    <property type="nucleotide sequence ID" value="NZ_RXHJ01000002.1"/>
</dbReference>
<keyword evidence="4" id="KW-1185">Reference proteome</keyword>
<dbReference type="InterPro" id="IPR011042">
    <property type="entry name" value="6-blade_b-propeller_TolB-like"/>
</dbReference>
<evidence type="ECO:0000313" key="4">
    <source>
        <dbReference type="Proteomes" id="UP000274907"/>
    </source>
</evidence>
<dbReference type="InterPro" id="IPR011041">
    <property type="entry name" value="Quinoprot_gluc/sorb_DH_b-prop"/>
</dbReference>
<accession>A0A3S0BJA6</accession>
<dbReference type="PANTHER" id="PTHR19328:SF75">
    <property type="entry name" value="ALDOSE SUGAR DEHYDROGENASE YLII"/>
    <property type="match status" value="1"/>
</dbReference>
<feature type="domain" description="Glucose/Sorbosone dehydrogenase" evidence="2">
    <location>
        <begin position="44"/>
        <end position="366"/>
    </location>
</feature>
<organism evidence="3 4">
    <name type="scientific">Corynebacterium hylobatis</name>
    <dbReference type="NCBI Taxonomy" id="1859290"/>
    <lineage>
        <taxon>Bacteria</taxon>
        <taxon>Bacillati</taxon>
        <taxon>Actinomycetota</taxon>
        <taxon>Actinomycetes</taxon>
        <taxon>Mycobacteriales</taxon>
        <taxon>Corynebacteriaceae</taxon>
        <taxon>Corynebacterium</taxon>
    </lineage>
</organism>
<dbReference type="PROSITE" id="PS51257">
    <property type="entry name" value="PROKAR_LIPOPROTEIN"/>
    <property type="match status" value="1"/>
</dbReference>
<dbReference type="Pfam" id="PF07995">
    <property type="entry name" value="GSDH"/>
    <property type="match status" value="1"/>
</dbReference>
<dbReference type="AlphaFoldDB" id="A0A3S0BJA6"/>
<keyword evidence="1" id="KW-0732">Signal</keyword>
<evidence type="ECO:0000313" key="3">
    <source>
        <dbReference type="EMBL" id="RSZ65536.1"/>
    </source>
</evidence>
<sequence length="371" mass="40098">MRRLLAIAAATVLSLTSSACAGADTRVQTEVSETFTVTEHGTFNEGWAMSFLPGTGHLLISERGGALQLRDQGTGEVTEVSGTPEVHHAGQAGMHNIIPGPDFEDDGTVYLSWVRDHEAGAQGVVGRATLDVDAAALQDLEVIWEQTPTSGDGHFALRMLIQDDHLYLTSGDRQKFSPAQERETNLGAVLRLTLNGDPAPDNPWAGEGNTAAQLWTIGHRNPLGIAEDSGGRIWVSEMGPRGGDELNLLAEGENYGWPEASMGRHYDGRPIRDHTEDDGFRAPAEYWVPSISPGSLLIYQGDLFDGWEDSALLGGLSGETLVRVQLDGEDTEIVEQWDMGERIRALAEAPDGALWVLEDDQGGRLLELRPA</sequence>
<dbReference type="OrthoDB" id="9770043at2"/>
<feature type="chain" id="PRO_5039071429" evidence="1">
    <location>
        <begin position="22"/>
        <end position="371"/>
    </location>
</feature>
<evidence type="ECO:0000259" key="2">
    <source>
        <dbReference type="Pfam" id="PF07995"/>
    </source>
</evidence>
<name>A0A3S0BJA6_9CORY</name>
<dbReference type="EMBL" id="RXHJ01000002">
    <property type="protein sequence ID" value="RSZ65536.1"/>
    <property type="molecule type" value="Genomic_DNA"/>
</dbReference>
<protein>
    <submittedName>
        <fullName evidence="3">PQQ-dependent sugar dehydrogenase</fullName>
    </submittedName>
</protein>
<feature type="signal peptide" evidence="1">
    <location>
        <begin position="1"/>
        <end position="21"/>
    </location>
</feature>
<gene>
    <name evidence="3" type="ORF">EAH68_01920</name>
</gene>
<reference evidence="3 4" key="1">
    <citation type="submission" date="2018-12" db="EMBL/GenBank/DDBJ databases">
        <title>YIM 101343 draft genome.</title>
        <authorList>
            <person name="Chen X."/>
        </authorList>
    </citation>
    <scope>NUCLEOTIDE SEQUENCE [LARGE SCALE GENOMIC DNA]</scope>
    <source>
        <strain evidence="3 4">YIM 101343</strain>
    </source>
</reference>
<dbReference type="SUPFAM" id="SSF50952">
    <property type="entry name" value="Soluble quinoprotein glucose dehydrogenase"/>
    <property type="match status" value="1"/>
</dbReference>
<dbReference type="Gene3D" id="2.120.10.30">
    <property type="entry name" value="TolB, C-terminal domain"/>
    <property type="match status" value="1"/>
</dbReference>
<evidence type="ECO:0000256" key="1">
    <source>
        <dbReference type="SAM" id="SignalP"/>
    </source>
</evidence>
<proteinExistence type="predicted"/>
<dbReference type="PANTHER" id="PTHR19328">
    <property type="entry name" value="HEDGEHOG-INTERACTING PROTEIN"/>
    <property type="match status" value="1"/>
</dbReference>
<comment type="caution">
    <text evidence="3">The sequence shown here is derived from an EMBL/GenBank/DDBJ whole genome shotgun (WGS) entry which is preliminary data.</text>
</comment>
<dbReference type="InterPro" id="IPR012938">
    <property type="entry name" value="Glc/Sorbosone_DH"/>
</dbReference>